<accession>A0A8J2MLZ9</accession>
<comment type="similarity">
    <text evidence="1">Belongs to the UPF0449 family.</text>
</comment>
<dbReference type="PANTHER" id="PTHR34766">
    <property type="entry name" value="UPF0449 PROTEIN C19ORF25"/>
    <property type="match status" value="1"/>
</dbReference>
<name>A0A8J2MLZ9_COTCN</name>
<dbReference type="Pfam" id="PF15136">
    <property type="entry name" value="UPF0449"/>
    <property type="match status" value="1"/>
</dbReference>
<proteinExistence type="inferred from homology"/>
<dbReference type="EMBL" id="CAJNRD030001121">
    <property type="protein sequence ID" value="CAG5095205.1"/>
    <property type="molecule type" value="Genomic_DNA"/>
</dbReference>
<dbReference type="Proteomes" id="UP000786811">
    <property type="component" value="Unassembled WGS sequence"/>
</dbReference>
<keyword evidence="3" id="KW-1185">Reference proteome</keyword>
<dbReference type="PANTHER" id="PTHR34766:SF1">
    <property type="entry name" value="UPF0449 PROTEIN C19ORF25"/>
    <property type="match status" value="1"/>
</dbReference>
<comment type="caution">
    <text evidence="2">The sequence shown here is derived from an EMBL/GenBank/DDBJ whole genome shotgun (WGS) entry which is preliminary data.</text>
</comment>
<dbReference type="OrthoDB" id="6129359at2759"/>
<gene>
    <name evidence="2" type="ORF">HICCMSTLAB_LOCUS7593</name>
</gene>
<dbReference type="InterPro" id="IPR028227">
    <property type="entry name" value="UPF0449"/>
</dbReference>
<protein>
    <submittedName>
        <fullName evidence="2">Uncharacterized protein</fullName>
    </submittedName>
</protein>
<sequence length="114" mass="13069">MNMFGGKKSNLPPRPSLPLGEQIMEDLQNAKSNDVAFNINYKNDNKQYNLHFPTNVNDAETIYRQARRYLDGIEQLKVLSESLNQEQSALQVSYEEIVKLAQEIRDQAQAVLVK</sequence>
<organism evidence="2 3">
    <name type="scientific">Cotesia congregata</name>
    <name type="common">Parasitoid wasp</name>
    <name type="synonym">Apanteles congregatus</name>
    <dbReference type="NCBI Taxonomy" id="51543"/>
    <lineage>
        <taxon>Eukaryota</taxon>
        <taxon>Metazoa</taxon>
        <taxon>Ecdysozoa</taxon>
        <taxon>Arthropoda</taxon>
        <taxon>Hexapoda</taxon>
        <taxon>Insecta</taxon>
        <taxon>Pterygota</taxon>
        <taxon>Neoptera</taxon>
        <taxon>Endopterygota</taxon>
        <taxon>Hymenoptera</taxon>
        <taxon>Apocrita</taxon>
        <taxon>Ichneumonoidea</taxon>
        <taxon>Braconidae</taxon>
        <taxon>Microgastrinae</taxon>
        <taxon>Cotesia</taxon>
    </lineage>
</organism>
<evidence type="ECO:0000313" key="3">
    <source>
        <dbReference type="Proteomes" id="UP000786811"/>
    </source>
</evidence>
<evidence type="ECO:0000256" key="1">
    <source>
        <dbReference type="ARBA" id="ARBA00006137"/>
    </source>
</evidence>
<dbReference type="AlphaFoldDB" id="A0A8J2MLZ9"/>
<reference evidence="2" key="1">
    <citation type="submission" date="2021-04" db="EMBL/GenBank/DDBJ databases">
        <authorList>
            <person name="Chebbi M.A.C M."/>
        </authorList>
    </citation>
    <scope>NUCLEOTIDE SEQUENCE</scope>
</reference>
<evidence type="ECO:0000313" key="2">
    <source>
        <dbReference type="EMBL" id="CAG5095205.1"/>
    </source>
</evidence>